<evidence type="ECO:0000256" key="11">
    <source>
        <dbReference type="SAM" id="Phobius"/>
    </source>
</evidence>
<dbReference type="PANTHER" id="PTHR19957">
    <property type="entry name" value="SYNTAXIN"/>
    <property type="match status" value="1"/>
</dbReference>
<keyword evidence="6 11" id="KW-1133">Transmembrane helix</keyword>
<dbReference type="GO" id="GO:0005484">
    <property type="term" value="F:SNAP receptor activity"/>
    <property type="evidence" value="ECO:0007669"/>
    <property type="project" value="InterPro"/>
</dbReference>
<dbReference type="GO" id="GO:0006906">
    <property type="term" value="P:vesicle fusion"/>
    <property type="evidence" value="ECO:0007669"/>
    <property type="project" value="TreeGrafter"/>
</dbReference>
<evidence type="ECO:0000256" key="3">
    <source>
        <dbReference type="ARBA" id="ARBA00022448"/>
    </source>
</evidence>
<keyword evidence="4 11" id="KW-0812">Transmembrane</keyword>
<evidence type="ECO:0000256" key="1">
    <source>
        <dbReference type="ARBA" id="ARBA00004409"/>
    </source>
</evidence>
<dbReference type="GO" id="GO:0000139">
    <property type="term" value="C:Golgi membrane"/>
    <property type="evidence" value="ECO:0007669"/>
    <property type="project" value="UniProtKB-SubCell"/>
</dbReference>
<evidence type="ECO:0000256" key="7">
    <source>
        <dbReference type="ARBA" id="ARBA00023034"/>
    </source>
</evidence>
<dbReference type="Pfam" id="PF05739">
    <property type="entry name" value="SNARE"/>
    <property type="match status" value="1"/>
</dbReference>
<dbReference type="PROSITE" id="PS50192">
    <property type="entry name" value="T_SNARE"/>
    <property type="match status" value="1"/>
</dbReference>
<feature type="region of interest" description="Disordered" evidence="10">
    <location>
        <begin position="19"/>
        <end position="67"/>
    </location>
</feature>
<evidence type="ECO:0000256" key="9">
    <source>
        <dbReference type="ARBA" id="ARBA00023136"/>
    </source>
</evidence>
<dbReference type="SMART" id="SM00397">
    <property type="entry name" value="t_SNARE"/>
    <property type="match status" value="1"/>
</dbReference>
<dbReference type="InterPro" id="IPR000727">
    <property type="entry name" value="T_SNARE_dom"/>
</dbReference>
<evidence type="ECO:0000256" key="10">
    <source>
        <dbReference type="SAM" id="MobiDB-lite"/>
    </source>
</evidence>
<name>A0A9W8B6Y5_9FUNG</name>
<gene>
    <name evidence="13" type="primary">tlg2</name>
    <name evidence="13" type="ORF">H4R34_003063</name>
</gene>
<evidence type="ECO:0000256" key="2">
    <source>
        <dbReference type="ARBA" id="ARBA00009063"/>
    </source>
</evidence>
<dbReference type="InterPro" id="IPR045242">
    <property type="entry name" value="Syntaxin"/>
</dbReference>
<keyword evidence="8" id="KW-0175">Coiled coil</keyword>
<dbReference type="InterPro" id="IPR006012">
    <property type="entry name" value="Syntaxin/epimorphin_CS"/>
</dbReference>
<dbReference type="Gene3D" id="1.20.58.70">
    <property type="match status" value="1"/>
</dbReference>
<dbReference type="GO" id="GO:0031201">
    <property type="term" value="C:SNARE complex"/>
    <property type="evidence" value="ECO:0007669"/>
    <property type="project" value="TreeGrafter"/>
</dbReference>
<keyword evidence="7" id="KW-0333">Golgi apparatus</keyword>
<sequence length="339" mass="38448">MATRSRTFLFIQYRNSFGHAHKRQRSKQTAANRQGRRGTASSTTSEHEGLIGGESGSHDGYSPSVGGGTLAATAERLDANDNVVIELATLPPRWVDIVDEITEKMGEIERDTKYLGSLHKKHLLPGFDDRRDEELAIEETTGAITRKFHECQELIKHIVQPSTEGQERTIGNNIKISMAAKLQQMSLAFRKSQSAYLEKMQKQKARNRDLFQLDEPTAIDPNLERSFNFDLTDEQIQMMQSNDNAIHEREREINEIAKSIATVAQVFKDMQTMVIDQGTLLDRIDYNVEQVVVHVKKANEELDEGYRIQKRGTSQKFVIILLIIIAVLVVILIGKHVHR</sequence>
<evidence type="ECO:0000256" key="6">
    <source>
        <dbReference type="ARBA" id="ARBA00022989"/>
    </source>
</evidence>
<evidence type="ECO:0000313" key="13">
    <source>
        <dbReference type="EMBL" id="KAJ1978817.1"/>
    </source>
</evidence>
<evidence type="ECO:0000259" key="12">
    <source>
        <dbReference type="PROSITE" id="PS50192"/>
    </source>
</evidence>
<dbReference type="EMBL" id="JANBQB010000254">
    <property type="protein sequence ID" value="KAJ1978817.1"/>
    <property type="molecule type" value="Genomic_DNA"/>
</dbReference>
<proteinExistence type="inferred from homology"/>
<evidence type="ECO:0000256" key="4">
    <source>
        <dbReference type="ARBA" id="ARBA00022692"/>
    </source>
</evidence>
<dbReference type="PANTHER" id="PTHR19957:SF83">
    <property type="entry name" value="SYNTAXIN-16"/>
    <property type="match status" value="1"/>
</dbReference>
<dbReference type="GO" id="GO:0000149">
    <property type="term" value="F:SNARE binding"/>
    <property type="evidence" value="ECO:0007669"/>
    <property type="project" value="TreeGrafter"/>
</dbReference>
<keyword evidence="5" id="KW-0653">Protein transport</keyword>
<dbReference type="InterPro" id="IPR010989">
    <property type="entry name" value="SNARE"/>
</dbReference>
<dbReference type="AlphaFoldDB" id="A0A9W8B6Y5"/>
<dbReference type="CDD" id="cd15845">
    <property type="entry name" value="SNARE_syntaxin16"/>
    <property type="match status" value="1"/>
</dbReference>
<reference evidence="13" key="1">
    <citation type="submission" date="2022-07" db="EMBL/GenBank/DDBJ databases">
        <title>Phylogenomic reconstructions and comparative analyses of Kickxellomycotina fungi.</title>
        <authorList>
            <person name="Reynolds N.K."/>
            <person name="Stajich J.E."/>
            <person name="Barry K."/>
            <person name="Grigoriev I.V."/>
            <person name="Crous P."/>
            <person name="Smith M.E."/>
        </authorList>
    </citation>
    <scope>NUCLEOTIDE SEQUENCE</scope>
    <source>
        <strain evidence="13">RSA 567</strain>
    </source>
</reference>
<dbReference type="GO" id="GO:0006886">
    <property type="term" value="P:intracellular protein transport"/>
    <property type="evidence" value="ECO:0007669"/>
    <property type="project" value="InterPro"/>
</dbReference>
<organism evidence="13 14">
    <name type="scientific">Dimargaris verticillata</name>
    <dbReference type="NCBI Taxonomy" id="2761393"/>
    <lineage>
        <taxon>Eukaryota</taxon>
        <taxon>Fungi</taxon>
        <taxon>Fungi incertae sedis</taxon>
        <taxon>Zoopagomycota</taxon>
        <taxon>Kickxellomycotina</taxon>
        <taxon>Dimargaritomycetes</taxon>
        <taxon>Dimargaritales</taxon>
        <taxon>Dimargaritaceae</taxon>
        <taxon>Dimargaris</taxon>
    </lineage>
</organism>
<dbReference type="PROSITE" id="PS00914">
    <property type="entry name" value="SYNTAXIN"/>
    <property type="match status" value="1"/>
</dbReference>
<evidence type="ECO:0000313" key="14">
    <source>
        <dbReference type="Proteomes" id="UP001151582"/>
    </source>
</evidence>
<feature type="transmembrane region" description="Helical" evidence="11">
    <location>
        <begin position="317"/>
        <end position="337"/>
    </location>
</feature>
<evidence type="ECO:0000256" key="5">
    <source>
        <dbReference type="ARBA" id="ARBA00022927"/>
    </source>
</evidence>
<keyword evidence="3" id="KW-0813">Transport</keyword>
<protein>
    <submittedName>
        <fullName evidence="13">Integral membrane protein SED5</fullName>
    </submittedName>
</protein>
<feature type="domain" description="T-SNARE coiled-coil homology" evidence="12">
    <location>
        <begin position="243"/>
        <end position="305"/>
    </location>
</feature>
<dbReference type="GO" id="GO:0048278">
    <property type="term" value="P:vesicle docking"/>
    <property type="evidence" value="ECO:0007669"/>
    <property type="project" value="TreeGrafter"/>
</dbReference>
<accession>A0A9W8B6Y5</accession>
<keyword evidence="14" id="KW-1185">Reference proteome</keyword>
<keyword evidence="9 11" id="KW-0472">Membrane</keyword>
<dbReference type="OrthoDB" id="10251371at2759"/>
<comment type="caution">
    <text evidence="13">The sequence shown here is derived from an EMBL/GenBank/DDBJ whole genome shotgun (WGS) entry which is preliminary data.</text>
</comment>
<dbReference type="Proteomes" id="UP001151582">
    <property type="component" value="Unassembled WGS sequence"/>
</dbReference>
<evidence type="ECO:0000256" key="8">
    <source>
        <dbReference type="ARBA" id="ARBA00023054"/>
    </source>
</evidence>
<dbReference type="SUPFAM" id="SSF47661">
    <property type="entry name" value="t-snare proteins"/>
    <property type="match status" value="1"/>
</dbReference>
<comment type="subcellular location">
    <subcellularLocation>
        <location evidence="1">Golgi apparatus membrane</location>
        <topology evidence="1">Single-pass type IV membrane protein</topology>
    </subcellularLocation>
</comment>
<comment type="similarity">
    <text evidence="2">Belongs to the syntaxin family.</text>
</comment>